<dbReference type="Gene3D" id="3.40.50.150">
    <property type="entry name" value="Vaccinia Virus protein VP39"/>
    <property type="match status" value="1"/>
</dbReference>
<evidence type="ECO:0000259" key="1">
    <source>
        <dbReference type="Pfam" id="PF13847"/>
    </source>
</evidence>
<dbReference type="RefSeq" id="WP_068221871.1">
    <property type="nucleotide sequence ID" value="NZ_CP139724.1"/>
</dbReference>
<dbReference type="CDD" id="cd02440">
    <property type="entry name" value="AdoMet_MTases"/>
    <property type="match status" value="1"/>
</dbReference>
<dbReference type="STRING" id="333140.AWW68_12430"/>
<dbReference type="PANTHER" id="PTHR43667">
    <property type="entry name" value="CYCLOPROPANE-FATTY-ACYL-PHOSPHOLIPID SYNTHASE"/>
    <property type="match status" value="1"/>
</dbReference>
<dbReference type="InterPro" id="IPR029063">
    <property type="entry name" value="SAM-dependent_MTases_sf"/>
</dbReference>
<dbReference type="Proteomes" id="UP000075606">
    <property type="component" value="Unassembled WGS sequence"/>
</dbReference>
<keyword evidence="3" id="KW-1185">Reference proteome</keyword>
<dbReference type="SUPFAM" id="SSF53335">
    <property type="entry name" value="S-adenosyl-L-methionine-dependent methyltransferases"/>
    <property type="match status" value="1"/>
</dbReference>
<dbReference type="PANTHER" id="PTHR43667:SF2">
    <property type="entry name" value="FATTY ACID C-METHYL TRANSFERASE"/>
    <property type="match status" value="1"/>
</dbReference>
<sequence length="268" mass="30933">MELTFGTAQIYTSERMKKAPKLAKLFHKVFGYTNVGNYARFTVFKEMVKKIPLKADAKILDLGTGYGEYSFSLAQALPQSEVHSLDIDKERINSVNEAISRSGIENINTHCKLTEDLEEKEFDFIFSIDVFEHIAPEQMPFKAAYDRLKPGGHFMVKIPYVTQRTIFPEKYFEDHHEWLEDEHIGQVYDLHGLETRFIEEGFKVVHASYSDGWYARLGWELAYLGKKAGVIGQMLTLPLAKMLIHFDRMFHVNTWGNAIQVIGIKEKK</sequence>
<organism evidence="2 3">
    <name type="scientific">Roseivirga spongicola</name>
    <dbReference type="NCBI Taxonomy" id="333140"/>
    <lineage>
        <taxon>Bacteria</taxon>
        <taxon>Pseudomonadati</taxon>
        <taxon>Bacteroidota</taxon>
        <taxon>Cytophagia</taxon>
        <taxon>Cytophagales</taxon>
        <taxon>Roseivirgaceae</taxon>
        <taxon>Roseivirga</taxon>
    </lineage>
</organism>
<dbReference type="InterPro" id="IPR025714">
    <property type="entry name" value="Methyltranfer_dom"/>
</dbReference>
<protein>
    <recommendedName>
        <fullName evidence="1">Methyltransferase domain-containing protein</fullName>
    </recommendedName>
</protein>
<evidence type="ECO:0000313" key="3">
    <source>
        <dbReference type="Proteomes" id="UP000075606"/>
    </source>
</evidence>
<dbReference type="InterPro" id="IPR050723">
    <property type="entry name" value="CFA/CMAS"/>
</dbReference>
<proteinExistence type="predicted"/>
<dbReference type="AlphaFoldDB" id="A0A150X455"/>
<gene>
    <name evidence="2" type="ORF">AWW68_12430</name>
</gene>
<accession>A0A150X455</accession>
<evidence type="ECO:0000313" key="2">
    <source>
        <dbReference type="EMBL" id="KYG73494.1"/>
    </source>
</evidence>
<name>A0A150X455_9BACT</name>
<comment type="caution">
    <text evidence="2">The sequence shown here is derived from an EMBL/GenBank/DDBJ whole genome shotgun (WGS) entry which is preliminary data.</text>
</comment>
<dbReference type="EMBL" id="LRPC01000028">
    <property type="protein sequence ID" value="KYG73494.1"/>
    <property type="molecule type" value="Genomic_DNA"/>
</dbReference>
<dbReference type="Pfam" id="PF13847">
    <property type="entry name" value="Methyltransf_31"/>
    <property type="match status" value="1"/>
</dbReference>
<dbReference type="OrthoDB" id="1523195at2"/>
<feature type="domain" description="Methyltransferase" evidence="1">
    <location>
        <begin position="54"/>
        <end position="166"/>
    </location>
</feature>
<reference evidence="2 3" key="1">
    <citation type="submission" date="2016-01" db="EMBL/GenBank/DDBJ databases">
        <title>Genome sequencing of Roseivirga spongicola UST030701-084.</title>
        <authorList>
            <person name="Selvaratnam C."/>
            <person name="Thevarajoo S."/>
            <person name="Goh K.M."/>
            <person name="Ee R."/>
            <person name="Chan K.-G."/>
            <person name="Chong C.S."/>
        </authorList>
    </citation>
    <scope>NUCLEOTIDE SEQUENCE [LARGE SCALE GENOMIC DNA]</scope>
    <source>
        <strain evidence="2 3">UST030701-084</strain>
    </source>
</reference>